<keyword evidence="8 13" id="KW-0378">Hydrolase</keyword>
<dbReference type="NCBIfam" id="TIGR00227">
    <property type="entry name" value="ribD_Cterm"/>
    <property type="match status" value="1"/>
</dbReference>
<dbReference type="STRING" id="1817895.AUJ95_01595"/>
<dbReference type="InterPro" id="IPR004794">
    <property type="entry name" value="Eubact_RibD"/>
</dbReference>
<dbReference type="Gene3D" id="3.40.140.10">
    <property type="entry name" value="Cytidine Deaminase, domain 2"/>
    <property type="match status" value="1"/>
</dbReference>
<evidence type="ECO:0000256" key="7">
    <source>
        <dbReference type="ARBA" id="ARBA00022723"/>
    </source>
</evidence>
<organism evidence="18 19">
    <name type="scientific">Candidatus Desantisbacteria bacterium CG2_30_40_21</name>
    <dbReference type="NCBI Taxonomy" id="1817895"/>
    <lineage>
        <taxon>Bacteria</taxon>
        <taxon>Candidatus Desantisiibacteriota</taxon>
    </lineage>
</organism>
<dbReference type="InterPro" id="IPR002125">
    <property type="entry name" value="CMP_dCMP_dom"/>
</dbReference>
<proteinExistence type="inferred from homology"/>
<dbReference type="PROSITE" id="PS00903">
    <property type="entry name" value="CYT_DCMP_DEAMINASES_1"/>
    <property type="match status" value="1"/>
</dbReference>
<evidence type="ECO:0000256" key="8">
    <source>
        <dbReference type="ARBA" id="ARBA00022801"/>
    </source>
</evidence>
<protein>
    <recommendedName>
        <fullName evidence="13">Riboflavin biosynthesis protein RibD</fullName>
    </recommendedName>
    <domain>
        <recommendedName>
            <fullName evidence="13">Diaminohydroxyphosphoribosylaminopyrimidine deaminase</fullName>
            <shortName evidence="13">DRAP deaminase</shortName>
            <ecNumber evidence="13">3.5.4.26</ecNumber>
        </recommendedName>
        <alternativeName>
            <fullName evidence="13">Riboflavin-specific deaminase</fullName>
        </alternativeName>
    </domain>
    <domain>
        <recommendedName>
            <fullName evidence="13">5-amino-6-(5-phosphoribosylamino)uracil reductase</fullName>
            <ecNumber evidence="13">1.1.1.193</ecNumber>
        </recommendedName>
        <alternativeName>
            <fullName evidence="13">HTP reductase</fullName>
        </alternativeName>
    </domain>
</protein>
<evidence type="ECO:0000256" key="12">
    <source>
        <dbReference type="ARBA" id="ARBA00023268"/>
    </source>
</evidence>
<evidence type="ECO:0000256" key="9">
    <source>
        <dbReference type="ARBA" id="ARBA00022833"/>
    </source>
</evidence>
<evidence type="ECO:0000256" key="1">
    <source>
        <dbReference type="ARBA" id="ARBA00002151"/>
    </source>
</evidence>
<dbReference type="InterPro" id="IPR016193">
    <property type="entry name" value="Cytidine_deaminase-like"/>
</dbReference>
<comment type="pathway">
    <text evidence="3 13">Cofactor biosynthesis; riboflavin biosynthesis; 5-amino-6-(D-ribitylamino)uracil from GTP: step 3/4.</text>
</comment>
<evidence type="ECO:0000256" key="2">
    <source>
        <dbReference type="ARBA" id="ARBA00004882"/>
    </source>
</evidence>
<dbReference type="PIRSF" id="PIRSF006769">
    <property type="entry name" value="RibD"/>
    <property type="match status" value="1"/>
</dbReference>
<dbReference type="EC" id="3.5.4.26" evidence="13"/>
<evidence type="ECO:0000256" key="5">
    <source>
        <dbReference type="ARBA" id="ARBA00007417"/>
    </source>
</evidence>
<dbReference type="Gene3D" id="3.40.430.10">
    <property type="entry name" value="Dihydrofolate Reductase, subunit A"/>
    <property type="match status" value="1"/>
</dbReference>
<feature type="binding site" evidence="15">
    <location>
        <position position="157"/>
    </location>
    <ligand>
        <name>NADP(+)</name>
        <dbReference type="ChEBI" id="CHEBI:58349"/>
    </ligand>
</feature>
<keyword evidence="9 13" id="KW-0862">Zinc</keyword>
<comment type="similarity">
    <text evidence="5 13">In the C-terminal section; belongs to the HTP reductase family.</text>
</comment>
<comment type="catalytic activity">
    <reaction evidence="13">
        <text>5-amino-6-(5-phospho-D-ribitylamino)uracil + NADP(+) = 5-amino-6-(5-phospho-D-ribosylamino)uracil + NADPH + H(+)</text>
        <dbReference type="Rhea" id="RHEA:17845"/>
        <dbReference type="ChEBI" id="CHEBI:15378"/>
        <dbReference type="ChEBI" id="CHEBI:57783"/>
        <dbReference type="ChEBI" id="CHEBI:58349"/>
        <dbReference type="ChEBI" id="CHEBI:58421"/>
        <dbReference type="ChEBI" id="CHEBI:58453"/>
        <dbReference type="EC" id="1.1.1.193"/>
    </reaction>
</comment>
<evidence type="ECO:0000256" key="11">
    <source>
        <dbReference type="ARBA" id="ARBA00023002"/>
    </source>
</evidence>
<dbReference type="UniPathway" id="UPA00275">
    <property type="reaction ID" value="UER00401"/>
</dbReference>
<comment type="function">
    <text evidence="1 13">Converts 2,5-diamino-6-(ribosylamino)-4(3h)-pyrimidinone 5'-phosphate into 5-amino-6-(ribosylamino)-2,4(1h,3h)-pyrimidinedione 5'-phosphate.</text>
</comment>
<comment type="caution">
    <text evidence="18">The sequence shown here is derived from an EMBL/GenBank/DDBJ whole genome shotgun (WGS) entry which is preliminary data.</text>
</comment>
<dbReference type="PANTHER" id="PTHR38011">
    <property type="entry name" value="DIHYDROFOLATE REDUCTASE FAMILY PROTEIN (AFU_ORTHOLOGUE AFUA_8G06820)"/>
    <property type="match status" value="1"/>
</dbReference>
<dbReference type="EC" id="1.1.1.193" evidence="13"/>
<feature type="binding site" evidence="15">
    <location>
        <position position="212"/>
    </location>
    <ligand>
        <name>substrate</name>
    </ligand>
</feature>
<feature type="binding site" evidence="16">
    <location>
        <position position="87"/>
    </location>
    <ligand>
        <name>Zn(2+)</name>
        <dbReference type="ChEBI" id="CHEBI:29105"/>
        <note>catalytic</note>
    </ligand>
</feature>
<comment type="similarity">
    <text evidence="4 13">In the N-terminal section; belongs to the cytidine and deoxycytidylate deaminase family.</text>
</comment>
<comment type="catalytic activity">
    <reaction evidence="13">
        <text>2,5-diamino-6-hydroxy-4-(5-phosphoribosylamino)-pyrimidine + H2O + H(+) = 5-amino-6-(5-phospho-D-ribosylamino)uracil + NH4(+)</text>
        <dbReference type="Rhea" id="RHEA:21868"/>
        <dbReference type="ChEBI" id="CHEBI:15377"/>
        <dbReference type="ChEBI" id="CHEBI:15378"/>
        <dbReference type="ChEBI" id="CHEBI:28938"/>
        <dbReference type="ChEBI" id="CHEBI:58453"/>
        <dbReference type="ChEBI" id="CHEBI:58614"/>
        <dbReference type="EC" id="3.5.4.26"/>
    </reaction>
</comment>
<dbReference type="InterPro" id="IPR016192">
    <property type="entry name" value="APOBEC/CMP_deaminase_Zn-bd"/>
</dbReference>
<feature type="binding site" evidence="16">
    <location>
        <position position="78"/>
    </location>
    <ligand>
        <name>Zn(2+)</name>
        <dbReference type="ChEBI" id="CHEBI:29105"/>
        <note>catalytic</note>
    </ligand>
</feature>
<keyword evidence="11 13" id="KW-0560">Oxidoreductase</keyword>
<evidence type="ECO:0000256" key="16">
    <source>
        <dbReference type="PIRSR" id="PIRSR006769-3"/>
    </source>
</evidence>
<feature type="binding site" evidence="15">
    <location>
        <begin position="299"/>
        <end position="305"/>
    </location>
    <ligand>
        <name>NADP(+)</name>
        <dbReference type="ChEBI" id="CHEBI:58349"/>
    </ligand>
</feature>
<accession>A0A1J5EIQ7</accession>
<dbReference type="NCBIfam" id="TIGR00326">
    <property type="entry name" value="eubact_ribD"/>
    <property type="match status" value="1"/>
</dbReference>
<dbReference type="FunFam" id="3.40.140.10:FF:000025">
    <property type="entry name" value="Riboflavin biosynthesis protein RibD"/>
    <property type="match status" value="1"/>
</dbReference>
<evidence type="ECO:0000313" key="18">
    <source>
        <dbReference type="EMBL" id="OIP42608.1"/>
    </source>
</evidence>
<evidence type="ECO:0000313" key="19">
    <source>
        <dbReference type="Proteomes" id="UP000183085"/>
    </source>
</evidence>
<evidence type="ECO:0000256" key="13">
    <source>
        <dbReference type="PIRNR" id="PIRNR006769"/>
    </source>
</evidence>
<evidence type="ECO:0000256" key="15">
    <source>
        <dbReference type="PIRSR" id="PIRSR006769-2"/>
    </source>
</evidence>
<feature type="binding site" evidence="15">
    <location>
        <position position="205"/>
    </location>
    <ligand>
        <name>NADP(+)</name>
        <dbReference type="ChEBI" id="CHEBI:58349"/>
    </ligand>
</feature>
<feature type="binding site" evidence="15">
    <location>
        <position position="209"/>
    </location>
    <ligand>
        <name>substrate</name>
    </ligand>
</feature>
<feature type="binding site" evidence="15">
    <location>
        <position position="201"/>
    </location>
    <ligand>
        <name>NADP(+)</name>
        <dbReference type="ChEBI" id="CHEBI:58349"/>
    </ligand>
</feature>
<reference evidence="18 19" key="1">
    <citation type="journal article" date="2016" name="Environ. Microbiol.">
        <title>Genomic resolution of a cold subsurface aquifer community provides metabolic insights for novel microbes adapted to high CO concentrations.</title>
        <authorList>
            <person name="Probst A.J."/>
            <person name="Castelle C.J."/>
            <person name="Singh A."/>
            <person name="Brown C.T."/>
            <person name="Anantharaman K."/>
            <person name="Sharon I."/>
            <person name="Hug L.A."/>
            <person name="Burstein D."/>
            <person name="Emerson J.B."/>
            <person name="Thomas B.C."/>
            <person name="Banfield J.F."/>
        </authorList>
    </citation>
    <scope>NUCLEOTIDE SEQUENCE [LARGE SCALE GENOMIC DNA]</scope>
    <source>
        <strain evidence="18">CG2_30_40_21</strain>
    </source>
</reference>
<dbReference type="GO" id="GO:0008270">
    <property type="term" value="F:zinc ion binding"/>
    <property type="evidence" value="ECO:0007669"/>
    <property type="project" value="InterPro"/>
</dbReference>
<dbReference type="SUPFAM" id="SSF53597">
    <property type="entry name" value="Dihydrofolate reductase-like"/>
    <property type="match status" value="1"/>
</dbReference>
<dbReference type="Pfam" id="PF00383">
    <property type="entry name" value="dCMP_cyt_deam_1"/>
    <property type="match status" value="1"/>
</dbReference>
<feature type="binding site" evidence="15">
    <location>
        <position position="189"/>
    </location>
    <ligand>
        <name>substrate</name>
    </ligand>
</feature>
<keyword evidence="10 13" id="KW-0521">NADP</keyword>
<gene>
    <name evidence="18" type="ORF">AUJ95_01595</name>
</gene>
<evidence type="ECO:0000256" key="14">
    <source>
        <dbReference type="PIRSR" id="PIRSR006769-1"/>
    </source>
</evidence>
<feature type="binding site" evidence="15">
    <location>
        <position position="297"/>
    </location>
    <ligand>
        <name>substrate</name>
    </ligand>
</feature>
<dbReference type="Pfam" id="PF01872">
    <property type="entry name" value="RibD_C"/>
    <property type="match status" value="1"/>
</dbReference>
<dbReference type="GO" id="GO:0008835">
    <property type="term" value="F:diaminohydroxyphosphoribosylaminopyrimidine deaminase activity"/>
    <property type="evidence" value="ECO:0007669"/>
    <property type="project" value="UniProtKB-EC"/>
</dbReference>
<dbReference type="InterPro" id="IPR002734">
    <property type="entry name" value="RibDG_C"/>
</dbReference>
<feature type="binding site" evidence="15">
    <location>
        <position position="175"/>
    </location>
    <ligand>
        <name>NADP(+)</name>
        <dbReference type="ChEBI" id="CHEBI:58349"/>
    </ligand>
</feature>
<dbReference type="InterPro" id="IPR011549">
    <property type="entry name" value="RibD_C"/>
</dbReference>
<dbReference type="InterPro" id="IPR024072">
    <property type="entry name" value="DHFR-like_dom_sf"/>
</dbReference>
<dbReference type="GO" id="GO:0050661">
    <property type="term" value="F:NADP binding"/>
    <property type="evidence" value="ECO:0007669"/>
    <property type="project" value="InterPro"/>
</dbReference>
<evidence type="ECO:0000256" key="10">
    <source>
        <dbReference type="ARBA" id="ARBA00022857"/>
    </source>
</evidence>
<evidence type="ECO:0000256" key="4">
    <source>
        <dbReference type="ARBA" id="ARBA00005259"/>
    </source>
</evidence>
<keyword evidence="7 13" id="KW-0479">Metal-binding</keyword>
<dbReference type="InterPro" id="IPR050765">
    <property type="entry name" value="Riboflavin_Biosynth_HTPR"/>
</dbReference>
<feature type="active site" description="Proton donor" evidence="14">
    <location>
        <position position="55"/>
    </location>
</feature>
<comment type="cofactor">
    <cofactor evidence="13 16">
        <name>Zn(2+)</name>
        <dbReference type="ChEBI" id="CHEBI:29105"/>
    </cofactor>
    <text evidence="13 16">Binds 1 zinc ion.</text>
</comment>
<evidence type="ECO:0000256" key="3">
    <source>
        <dbReference type="ARBA" id="ARBA00004910"/>
    </source>
</evidence>
<dbReference type="EMBL" id="MNYI01000044">
    <property type="protein sequence ID" value="OIP42608.1"/>
    <property type="molecule type" value="Genomic_DNA"/>
</dbReference>
<feature type="domain" description="CMP/dCMP-type deaminase" evidence="17">
    <location>
        <begin position="4"/>
        <end position="126"/>
    </location>
</feature>
<keyword evidence="6 13" id="KW-0686">Riboflavin biosynthesis</keyword>
<name>A0A1J5EIQ7_9BACT</name>
<dbReference type="PANTHER" id="PTHR38011:SF7">
    <property type="entry name" value="2,5-DIAMINO-6-RIBOSYLAMINO-4(3H)-PYRIMIDINONE 5'-PHOSPHATE REDUCTASE"/>
    <property type="match status" value="1"/>
</dbReference>
<dbReference type="GO" id="GO:0008703">
    <property type="term" value="F:5-amino-6-(5-phosphoribosylamino)uracil reductase activity"/>
    <property type="evidence" value="ECO:0007669"/>
    <property type="project" value="UniProtKB-EC"/>
</dbReference>
<dbReference type="PROSITE" id="PS51747">
    <property type="entry name" value="CYT_DCMP_DEAMINASES_2"/>
    <property type="match status" value="1"/>
</dbReference>
<feature type="binding site" evidence="16">
    <location>
        <position position="53"/>
    </location>
    <ligand>
        <name>Zn(2+)</name>
        <dbReference type="ChEBI" id="CHEBI:29105"/>
        <note>catalytic</note>
    </ligand>
</feature>
<sequence length="360" mass="39477">MFSSQDKKYMAKALSLASRARGKTSPNPMVGCVIVKHNQIVGQGFHCAAGLPHAEINALNEAGDDAHDATMFVTLEPCCHYGKTPPCVDEIIKAKIKKVIISIQDPNPVVSGKGLKKLQEAGIIVESGLLQDRASKLNEVYIKYITTQMPFVLIKAGMSMDGKIQNIDGKIQDKWITGEKSRYLVHKMRGMYDAIMVGKQTVLDDNPYLTCRLKGGRDPYRVIVDSTMEIPMESNVFASPQMAIIATTINASQERIDAFKKLGVRVIITQPDKDGRVDIPELMKQLGKLEITSVLIEGGAHINASALSSGVVDKMALFISSQIFGKRDYLSVVEGLDTPIRLKDICVKRVGEDVLIEGFV</sequence>
<dbReference type="SUPFAM" id="SSF53927">
    <property type="entry name" value="Cytidine deaminase-like"/>
    <property type="match status" value="1"/>
</dbReference>
<dbReference type="Proteomes" id="UP000183085">
    <property type="component" value="Unassembled WGS sequence"/>
</dbReference>
<dbReference type="GO" id="GO:0009231">
    <property type="term" value="P:riboflavin biosynthetic process"/>
    <property type="evidence" value="ECO:0007669"/>
    <property type="project" value="UniProtKB-UniPathway"/>
</dbReference>
<keyword evidence="12" id="KW-0511">Multifunctional enzyme</keyword>
<evidence type="ECO:0000259" key="17">
    <source>
        <dbReference type="PROSITE" id="PS51747"/>
    </source>
</evidence>
<feature type="binding site" evidence="15">
    <location>
        <position position="226"/>
    </location>
    <ligand>
        <name>NADP(+)</name>
        <dbReference type="ChEBI" id="CHEBI:58349"/>
    </ligand>
</feature>
<dbReference type="CDD" id="cd01284">
    <property type="entry name" value="Riboflavin_deaminase-reductase"/>
    <property type="match status" value="1"/>
</dbReference>
<evidence type="ECO:0000256" key="6">
    <source>
        <dbReference type="ARBA" id="ARBA00022619"/>
    </source>
</evidence>
<dbReference type="AlphaFoldDB" id="A0A1J5EIQ7"/>
<comment type="pathway">
    <text evidence="2 13">Cofactor biosynthesis; riboflavin biosynthesis; 5-amino-6-(D-ribitylamino)uracil from GTP: step 2/4.</text>
</comment>